<dbReference type="Pfam" id="PF08868">
    <property type="entry name" value="YugN"/>
    <property type="match status" value="1"/>
</dbReference>
<proteinExistence type="predicted"/>
<dbReference type="InterPro" id="IPR036491">
    <property type="entry name" value="YugN-like_sf"/>
</dbReference>
<accession>A0ABW4YML1</accession>
<dbReference type="Proteomes" id="UP001597362">
    <property type="component" value="Unassembled WGS sequence"/>
</dbReference>
<dbReference type="Gene3D" id="3.30.310.100">
    <property type="entry name" value="YugN-like"/>
    <property type="match status" value="1"/>
</dbReference>
<dbReference type="EMBL" id="JBHUHO010000032">
    <property type="protein sequence ID" value="MFD2116931.1"/>
    <property type="molecule type" value="Genomic_DNA"/>
</dbReference>
<evidence type="ECO:0000313" key="2">
    <source>
        <dbReference type="Proteomes" id="UP001597362"/>
    </source>
</evidence>
<evidence type="ECO:0000313" key="1">
    <source>
        <dbReference type="EMBL" id="MFD2116931.1"/>
    </source>
</evidence>
<organism evidence="1 2">
    <name type="scientific">Paenibacillus yanchengensis</name>
    <dbReference type="NCBI Taxonomy" id="2035833"/>
    <lineage>
        <taxon>Bacteria</taxon>
        <taxon>Bacillati</taxon>
        <taxon>Bacillota</taxon>
        <taxon>Bacilli</taxon>
        <taxon>Bacillales</taxon>
        <taxon>Paenibacillaceae</taxon>
        <taxon>Paenibacillus</taxon>
    </lineage>
</organism>
<sequence>MIIDNSGLNGVQSELHYLDANAEKIGFVRWQWDYYRATYDLKLTDRSSGSDYYLRVNTKAIEGKLENPHAMLEIEHVYMGLSTYPRGLDYDATIPKHIVDTANQRLQMLKRSFV</sequence>
<gene>
    <name evidence="1" type="ORF">ACFSJH_14475</name>
</gene>
<name>A0ABW4YML1_9BACL</name>
<dbReference type="SUPFAM" id="SSF160755">
    <property type="entry name" value="YugN-like"/>
    <property type="match status" value="1"/>
</dbReference>
<keyword evidence="2" id="KW-1185">Reference proteome</keyword>
<comment type="caution">
    <text evidence="1">The sequence shown here is derived from an EMBL/GenBank/DDBJ whole genome shotgun (WGS) entry which is preliminary data.</text>
</comment>
<reference evidence="2" key="1">
    <citation type="journal article" date="2019" name="Int. J. Syst. Evol. Microbiol.">
        <title>The Global Catalogue of Microorganisms (GCM) 10K type strain sequencing project: providing services to taxonomists for standard genome sequencing and annotation.</title>
        <authorList>
            <consortium name="The Broad Institute Genomics Platform"/>
            <consortium name="The Broad Institute Genome Sequencing Center for Infectious Disease"/>
            <person name="Wu L."/>
            <person name="Ma J."/>
        </authorList>
    </citation>
    <scope>NUCLEOTIDE SEQUENCE [LARGE SCALE GENOMIC DNA]</scope>
    <source>
        <strain evidence="2">GH52</strain>
    </source>
</reference>
<dbReference type="InterPro" id="IPR014967">
    <property type="entry name" value="Uncharacterised_YugN-like"/>
</dbReference>
<protein>
    <submittedName>
        <fullName evidence="1">YugN family protein</fullName>
    </submittedName>
</protein>
<dbReference type="RefSeq" id="WP_377773565.1">
    <property type="nucleotide sequence ID" value="NZ_JBHUHO010000032.1"/>
</dbReference>